<dbReference type="Proteomes" id="UP000522688">
    <property type="component" value="Unassembled WGS sequence"/>
</dbReference>
<evidence type="ECO:0000313" key="3">
    <source>
        <dbReference type="EMBL" id="MBA8814130.1"/>
    </source>
</evidence>
<dbReference type="InterPro" id="IPR043129">
    <property type="entry name" value="ATPase_NBD"/>
</dbReference>
<protein>
    <submittedName>
        <fullName evidence="2 3">Sugar kinase</fullName>
    </submittedName>
</protein>
<dbReference type="RefSeq" id="WP_146853670.1">
    <property type="nucleotide sequence ID" value="NZ_BAAAHR010000006.1"/>
</dbReference>
<dbReference type="Gene3D" id="1.10.10.10">
    <property type="entry name" value="Winged helix-like DNA-binding domain superfamily/Winged helix DNA-binding domain"/>
    <property type="match status" value="1"/>
</dbReference>
<keyword evidence="3" id="KW-0418">Kinase</keyword>
<organism evidence="3 5">
    <name type="scientific">Frigoribacterium faeni</name>
    <dbReference type="NCBI Taxonomy" id="145483"/>
    <lineage>
        <taxon>Bacteria</taxon>
        <taxon>Bacillati</taxon>
        <taxon>Actinomycetota</taxon>
        <taxon>Actinomycetes</taxon>
        <taxon>Micrococcales</taxon>
        <taxon>Microbacteriaceae</taxon>
        <taxon>Frigoribacterium</taxon>
    </lineage>
</organism>
<dbReference type="EMBL" id="BJUV01000007">
    <property type="protein sequence ID" value="GEK82722.1"/>
    <property type="molecule type" value="Genomic_DNA"/>
</dbReference>
<dbReference type="Pfam" id="PF00480">
    <property type="entry name" value="ROK"/>
    <property type="match status" value="1"/>
</dbReference>
<evidence type="ECO:0000313" key="2">
    <source>
        <dbReference type="EMBL" id="GEK82722.1"/>
    </source>
</evidence>
<dbReference type="SUPFAM" id="SSF46785">
    <property type="entry name" value="Winged helix' DNA-binding domain"/>
    <property type="match status" value="1"/>
</dbReference>
<gene>
    <name evidence="3" type="ORF">FB463_002396</name>
    <name evidence="2" type="ORF">FFA01_10310</name>
</gene>
<evidence type="ECO:0000313" key="4">
    <source>
        <dbReference type="Proteomes" id="UP000321154"/>
    </source>
</evidence>
<dbReference type="PANTHER" id="PTHR18964">
    <property type="entry name" value="ROK (REPRESSOR, ORF, KINASE) FAMILY"/>
    <property type="match status" value="1"/>
</dbReference>
<reference evidence="3 5" key="2">
    <citation type="submission" date="2020-07" db="EMBL/GenBank/DDBJ databases">
        <title>Sequencing the genomes of 1000 actinobacteria strains.</title>
        <authorList>
            <person name="Klenk H.-P."/>
        </authorList>
    </citation>
    <scope>NUCLEOTIDE SEQUENCE [LARGE SCALE GENOMIC DNA]</scope>
    <source>
        <strain evidence="3 5">DSM 10309</strain>
    </source>
</reference>
<comment type="similarity">
    <text evidence="1">Belongs to the ROK (NagC/XylR) family.</text>
</comment>
<dbReference type="InterPro" id="IPR036388">
    <property type="entry name" value="WH-like_DNA-bd_sf"/>
</dbReference>
<accession>A0A7W3JJS5</accession>
<dbReference type="OrthoDB" id="5174513at2"/>
<keyword evidence="3" id="KW-0808">Transferase</keyword>
<dbReference type="InterPro" id="IPR000600">
    <property type="entry name" value="ROK"/>
</dbReference>
<dbReference type="GO" id="GO:0016301">
    <property type="term" value="F:kinase activity"/>
    <property type="evidence" value="ECO:0007669"/>
    <property type="project" value="UniProtKB-KW"/>
</dbReference>
<dbReference type="AlphaFoldDB" id="A0A7W3JJS5"/>
<evidence type="ECO:0000313" key="5">
    <source>
        <dbReference type="Proteomes" id="UP000522688"/>
    </source>
</evidence>
<keyword evidence="4" id="KW-1185">Reference proteome</keyword>
<dbReference type="PANTHER" id="PTHR18964:SF149">
    <property type="entry name" value="BIFUNCTIONAL UDP-N-ACETYLGLUCOSAMINE 2-EPIMERASE_N-ACETYLMANNOSAMINE KINASE"/>
    <property type="match status" value="1"/>
</dbReference>
<dbReference type="Proteomes" id="UP000321154">
    <property type="component" value="Unassembled WGS sequence"/>
</dbReference>
<name>A0A7W3JJS5_9MICO</name>
<dbReference type="EMBL" id="JACGWW010000003">
    <property type="protein sequence ID" value="MBA8814130.1"/>
    <property type="molecule type" value="Genomic_DNA"/>
</dbReference>
<dbReference type="SUPFAM" id="SSF53067">
    <property type="entry name" value="Actin-like ATPase domain"/>
    <property type="match status" value="1"/>
</dbReference>
<evidence type="ECO:0000256" key="1">
    <source>
        <dbReference type="ARBA" id="ARBA00006479"/>
    </source>
</evidence>
<comment type="caution">
    <text evidence="3">The sequence shown here is derived from an EMBL/GenBank/DDBJ whole genome shotgun (WGS) entry which is preliminary data.</text>
</comment>
<dbReference type="InterPro" id="IPR036390">
    <property type="entry name" value="WH_DNA-bd_sf"/>
</dbReference>
<reference evidence="2 4" key="1">
    <citation type="submission" date="2019-07" db="EMBL/GenBank/DDBJ databases">
        <title>Whole genome shotgun sequence of Frigoribacterium faeni NBRC 103066.</title>
        <authorList>
            <person name="Hosoyama A."/>
            <person name="Uohara A."/>
            <person name="Ohji S."/>
            <person name="Ichikawa N."/>
        </authorList>
    </citation>
    <scope>NUCLEOTIDE SEQUENCE [LARGE SCALE GENOMIC DNA]</scope>
    <source>
        <strain evidence="2 4">NBRC 103066</strain>
    </source>
</reference>
<sequence>MTIELGARADGVRQANLSTLLGLVHAAGPRSRSALTQATGLNRSTIAALVGELVDRGLVVETDPVGVARVGRPSPMVAASRDVVAYAVNPEIDAVTVGVVGLDGVVRSRVRRETDGVPTAEGAAAIAASVIEGLRVDSPGVVEVGVGLAVPGLVRADGGLVRLAPHLGWVDEPFAELVAEATGLPARAANDASAAAVAEGRFGAGRGVDDLVFLNGGASGVGGGVLVGGEPLVGSGGYAGEIGHTLVNSVGRLCHCGATGCLETEVGQAALLAATGLDRSQADELAAALAASAPGSEARVEVHRQVDQLSIALRNVVNVFDPSLIVLGGFLGSLLAAEPERLLSGVTVQALPGSADDLRIVRAELGADRLTIGAAELAFARLLADPAGARLP</sequence>
<proteinExistence type="inferred from homology"/>
<dbReference type="Gene3D" id="3.30.420.40">
    <property type="match status" value="2"/>
</dbReference>